<dbReference type="PANTHER" id="PTHR32183:SF6">
    <property type="entry name" value="CYSTEINE SULFINATE DESULFINASE_CYSTEINE DESULFURASE AND RELATED ENZYMES"/>
    <property type="match status" value="1"/>
</dbReference>
<dbReference type="SUPFAM" id="SSF53335">
    <property type="entry name" value="S-adenosyl-L-methionine-dependent methyltransferases"/>
    <property type="match status" value="1"/>
</dbReference>
<name>A0A7R7VPP1_ASPCH</name>
<evidence type="ECO:0000313" key="6">
    <source>
        <dbReference type="Proteomes" id="UP000637239"/>
    </source>
</evidence>
<gene>
    <name evidence="5" type="ORF">ACHE_40338S</name>
</gene>
<dbReference type="KEGG" id="ache:ACHE_40338S"/>
<reference evidence="5" key="2">
    <citation type="submission" date="2021-02" db="EMBL/GenBank/DDBJ databases">
        <title>Aspergillus chevalieri M1 genome sequence.</title>
        <authorList>
            <person name="Kadooka C."/>
            <person name="Mori K."/>
            <person name="Futagami T."/>
        </authorList>
    </citation>
    <scope>NUCLEOTIDE SEQUENCE</scope>
    <source>
        <strain evidence="5">M1</strain>
    </source>
</reference>
<sequence>MTATTTTATTTSVVPQFLAQYRKDAYVKGWADLWDRGGDYVDWDKGCPNPALEDTLLQQRSILGGPLTLDEQGRRHRKKALVPGCGSGLDVLLLASFGYDAYGLEYSHSAVQTCKAQETRSRARGEYSVRDEEVGGGSVTFMQGDFFDDEWLEGIGLGRGGYDVIYDHSFFCALDPSLRPQWGQRKAQLLAPTGRLICLEFPRHQDPSEMGPPYTALSEDYIEHLSRPGLKRVAYWRPERTHANGFDAQGVIQDRVSIWCW</sequence>
<proteinExistence type="predicted"/>
<dbReference type="PROSITE" id="PS51585">
    <property type="entry name" value="SAM_MT_TPMT"/>
    <property type="match status" value="1"/>
</dbReference>
<dbReference type="InterPro" id="IPR029063">
    <property type="entry name" value="SAM-dependent_MTases_sf"/>
</dbReference>
<dbReference type="GO" id="GO:0008757">
    <property type="term" value="F:S-adenosylmethionine-dependent methyltransferase activity"/>
    <property type="evidence" value="ECO:0007669"/>
    <property type="project" value="InterPro"/>
</dbReference>
<keyword evidence="4" id="KW-0949">S-adenosyl-L-methionine</keyword>
<evidence type="ECO:0000256" key="2">
    <source>
        <dbReference type="ARBA" id="ARBA00022603"/>
    </source>
</evidence>
<organism evidence="5 6">
    <name type="scientific">Aspergillus chevalieri</name>
    <name type="common">Eurotium chevalieri</name>
    <dbReference type="NCBI Taxonomy" id="182096"/>
    <lineage>
        <taxon>Eukaryota</taxon>
        <taxon>Fungi</taxon>
        <taxon>Dikarya</taxon>
        <taxon>Ascomycota</taxon>
        <taxon>Pezizomycotina</taxon>
        <taxon>Eurotiomycetes</taxon>
        <taxon>Eurotiomycetidae</taxon>
        <taxon>Eurotiales</taxon>
        <taxon>Aspergillaceae</taxon>
        <taxon>Aspergillus</taxon>
        <taxon>Aspergillus subgen. Aspergillus</taxon>
    </lineage>
</organism>
<accession>A0A7R7VPP1</accession>
<dbReference type="GeneID" id="66982133"/>
<dbReference type="PANTHER" id="PTHR32183">
    <property type="match status" value="1"/>
</dbReference>
<protein>
    <recommendedName>
        <fullName evidence="7">Thiol methyltransferase</fullName>
    </recommendedName>
</protein>
<dbReference type="InterPro" id="IPR008854">
    <property type="entry name" value="TPMT"/>
</dbReference>
<dbReference type="RefSeq" id="XP_043136296.1">
    <property type="nucleotide sequence ID" value="XM_043278526.1"/>
</dbReference>
<evidence type="ECO:0000256" key="4">
    <source>
        <dbReference type="ARBA" id="ARBA00022691"/>
    </source>
</evidence>
<evidence type="ECO:0000256" key="1">
    <source>
        <dbReference type="ARBA" id="ARBA00022553"/>
    </source>
</evidence>
<keyword evidence="6" id="KW-1185">Reference proteome</keyword>
<dbReference type="EMBL" id="AP024419">
    <property type="protein sequence ID" value="BCR87774.1"/>
    <property type="molecule type" value="Genomic_DNA"/>
</dbReference>
<evidence type="ECO:0008006" key="7">
    <source>
        <dbReference type="Google" id="ProtNLM"/>
    </source>
</evidence>
<evidence type="ECO:0000256" key="3">
    <source>
        <dbReference type="ARBA" id="ARBA00022679"/>
    </source>
</evidence>
<keyword evidence="3" id="KW-0808">Transferase</keyword>
<dbReference type="Proteomes" id="UP000637239">
    <property type="component" value="Chromosome 4"/>
</dbReference>
<dbReference type="CDD" id="cd02440">
    <property type="entry name" value="AdoMet_MTases"/>
    <property type="match status" value="1"/>
</dbReference>
<dbReference type="AlphaFoldDB" id="A0A7R7VPP1"/>
<dbReference type="Gene3D" id="3.40.50.150">
    <property type="entry name" value="Vaccinia Virus protein VP39"/>
    <property type="match status" value="1"/>
</dbReference>
<reference evidence="5" key="1">
    <citation type="submission" date="2021-01" db="EMBL/GenBank/DDBJ databases">
        <authorList>
            <consortium name="Aspergillus chevalieri M1 genome sequencing consortium"/>
            <person name="Kazuki M."/>
            <person name="Futagami T."/>
        </authorList>
    </citation>
    <scope>NUCLEOTIDE SEQUENCE</scope>
    <source>
        <strain evidence="5">M1</strain>
    </source>
</reference>
<keyword evidence="2" id="KW-0489">Methyltransferase</keyword>
<evidence type="ECO:0000313" key="5">
    <source>
        <dbReference type="EMBL" id="BCR87774.1"/>
    </source>
</evidence>
<keyword evidence="1" id="KW-0597">Phosphoprotein</keyword>
<dbReference type="GO" id="GO:0032259">
    <property type="term" value="P:methylation"/>
    <property type="evidence" value="ECO:0007669"/>
    <property type="project" value="UniProtKB-KW"/>
</dbReference>
<dbReference type="Pfam" id="PF05724">
    <property type="entry name" value="TPMT"/>
    <property type="match status" value="1"/>
</dbReference>